<keyword evidence="2" id="KW-1185">Reference proteome</keyword>
<sequence>MNLLGITTKEISFYLTIKPGNNQDRSAPWSEVSTNRSVPCSSIREILSVNQSFRGYLTTPTNLYYELVSSCMHVSSFPGTIEDQGEDFAFKLEIRMQLLNFCVGGLATICNNAALSNGKLLHCTWTTHDHIILSCKIGAQNVVQRLLGLV</sequence>
<evidence type="ECO:0000313" key="2">
    <source>
        <dbReference type="Proteomes" id="UP001164929"/>
    </source>
</evidence>
<dbReference type="EMBL" id="JAQIZT010000013">
    <property type="protein sequence ID" value="KAJ6974302.1"/>
    <property type="molecule type" value="Genomic_DNA"/>
</dbReference>
<comment type="caution">
    <text evidence="1">The sequence shown here is derived from an EMBL/GenBank/DDBJ whole genome shotgun (WGS) entry which is preliminary data.</text>
</comment>
<evidence type="ECO:0000313" key="1">
    <source>
        <dbReference type="EMBL" id="KAJ6974302.1"/>
    </source>
</evidence>
<protein>
    <submittedName>
        <fullName evidence="1">Uncharacterized protein</fullName>
    </submittedName>
</protein>
<name>A0AAD6Q084_9ROSI</name>
<dbReference type="Proteomes" id="UP001164929">
    <property type="component" value="Chromosome 13"/>
</dbReference>
<dbReference type="AlphaFoldDB" id="A0AAD6Q084"/>
<accession>A0AAD6Q084</accession>
<organism evidence="1 2">
    <name type="scientific">Populus alba x Populus x berolinensis</name>
    <dbReference type="NCBI Taxonomy" id="444605"/>
    <lineage>
        <taxon>Eukaryota</taxon>
        <taxon>Viridiplantae</taxon>
        <taxon>Streptophyta</taxon>
        <taxon>Embryophyta</taxon>
        <taxon>Tracheophyta</taxon>
        <taxon>Spermatophyta</taxon>
        <taxon>Magnoliopsida</taxon>
        <taxon>eudicotyledons</taxon>
        <taxon>Gunneridae</taxon>
        <taxon>Pentapetalae</taxon>
        <taxon>rosids</taxon>
        <taxon>fabids</taxon>
        <taxon>Malpighiales</taxon>
        <taxon>Salicaceae</taxon>
        <taxon>Saliceae</taxon>
        <taxon>Populus</taxon>
    </lineage>
</organism>
<gene>
    <name evidence="1" type="ORF">NC653_030412</name>
</gene>
<proteinExistence type="predicted"/>
<reference evidence="1" key="1">
    <citation type="journal article" date="2023" name="Mol. Ecol. Resour.">
        <title>Chromosome-level genome assembly of a triploid poplar Populus alba 'Berolinensis'.</title>
        <authorList>
            <person name="Chen S."/>
            <person name="Yu Y."/>
            <person name="Wang X."/>
            <person name="Wang S."/>
            <person name="Zhang T."/>
            <person name="Zhou Y."/>
            <person name="He R."/>
            <person name="Meng N."/>
            <person name="Wang Y."/>
            <person name="Liu W."/>
            <person name="Liu Z."/>
            <person name="Liu J."/>
            <person name="Guo Q."/>
            <person name="Huang H."/>
            <person name="Sederoff R.R."/>
            <person name="Wang G."/>
            <person name="Qu G."/>
            <person name="Chen S."/>
        </authorList>
    </citation>
    <scope>NUCLEOTIDE SEQUENCE</scope>
    <source>
        <strain evidence="1">SC-2020</strain>
    </source>
</reference>